<evidence type="ECO:0000313" key="11">
    <source>
        <dbReference type="EMBL" id="KNF01766.1"/>
    </source>
</evidence>
<keyword evidence="6" id="KW-0119">Carbohydrate metabolism</keyword>
<keyword evidence="7 9" id="KW-0326">Glycosidase</keyword>
<feature type="signal peptide" evidence="10">
    <location>
        <begin position="1"/>
        <end position="19"/>
    </location>
</feature>
<evidence type="ECO:0000256" key="5">
    <source>
        <dbReference type="ARBA" id="ARBA00023001"/>
    </source>
</evidence>
<keyword evidence="3 10" id="KW-0732">Signal</keyword>
<evidence type="ECO:0000256" key="3">
    <source>
        <dbReference type="ARBA" id="ARBA00022729"/>
    </source>
</evidence>
<evidence type="ECO:0000256" key="2">
    <source>
        <dbReference type="ARBA" id="ARBA00006044"/>
    </source>
</evidence>
<dbReference type="Proteomes" id="UP000054564">
    <property type="component" value="Unassembled WGS sequence"/>
</dbReference>
<evidence type="ECO:0000256" key="6">
    <source>
        <dbReference type="ARBA" id="ARBA00023277"/>
    </source>
</evidence>
<dbReference type="GO" id="GO:0030245">
    <property type="term" value="P:cellulose catabolic process"/>
    <property type="evidence" value="ECO:0007669"/>
    <property type="project" value="UniProtKB-KW"/>
</dbReference>
<evidence type="ECO:0000256" key="8">
    <source>
        <dbReference type="ARBA" id="ARBA00023326"/>
    </source>
</evidence>
<comment type="catalytic activity">
    <reaction evidence="1">
        <text>Hydrolysis of (1-&gt;4)-beta-D-glucosidic linkages in cellulose and cellotetraose, releasing cellobiose from the non-reducing ends of the chains.</text>
        <dbReference type="EC" id="3.2.1.91"/>
    </reaction>
</comment>
<dbReference type="InterPro" id="IPR037019">
    <property type="entry name" value="Glyco_hydro_7_sf"/>
</dbReference>
<keyword evidence="4 9" id="KW-0378">Hydrolase</keyword>
<dbReference type="PANTHER" id="PTHR33753">
    <property type="entry name" value="1,4-BETA-D-GLUCAN CELLOBIOHYDROLASE B"/>
    <property type="match status" value="1"/>
</dbReference>
<accession>A0A0L0VR60</accession>
<reference evidence="12" key="1">
    <citation type="submission" date="2014-03" db="EMBL/GenBank/DDBJ databases">
        <title>The Genome Sequence of Puccinia striiformis f. sp. tritici PST-78.</title>
        <authorList>
            <consortium name="The Broad Institute Genome Sequencing Platform"/>
            <person name="Cuomo C."/>
            <person name="Hulbert S."/>
            <person name="Chen X."/>
            <person name="Walker B."/>
            <person name="Young S.K."/>
            <person name="Zeng Q."/>
            <person name="Gargeya S."/>
            <person name="Fitzgerald M."/>
            <person name="Haas B."/>
            <person name="Abouelleil A."/>
            <person name="Alvarado L."/>
            <person name="Arachchi H.M."/>
            <person name="Berlin A.M."/>
            <person name="Chapman S.B."/>
            <person name="Goldberg J."/>
            <person name="Griggs A."/>
            <person name="Gujja S."/>
            <person name="Hansen M."/>
            <person name="Howarth C."/>
            <person name="Imamovic A."/>
            <person name="Larimer J."/>
            <person name="McCowan C."/>
            <person name="Montmayeur A."/>
            <person name="Murphy C."/>
            <person name="Neiman D."/>
            <person name="Pearson M."/>
            <person name="Priest M."/>
            <person name="Roberts A."/>
            <person name="Saif S."/>
            <person name="Shea T."/>
            <person name="Sisk P."/>
            <person name="Sykes S."/>
            <person name="Wortman J."/>
            <person name="Nusbaum C."/>
            <person name="Birren B."/>
        </authorList>
    </citation>
    <scope>NUCLEOTIDE SEQUENCE [LARGE SCALE GENOMIC DNA]</scope>
    <source>
        <strain evidence="12">race PST-78</strain>
    </source>
</reference>
<comment type="similarity">
    <text evidence="2 9">Belongs to the glycosyl hydrolase 7 (cellulase C) family.</text>
</comment>
<dbReference type="Gene3D" id="2.70.100.10">
    <property type="entry name" value="Glycoside hydrolase, family 7, domain"/>
    <property type="match status" value="1"/>
</dbReference>
<dbReference type="STRING" id="1165861.A0A0L0VR60"/>
<dbReference type="Pfam" id="PF00840">
    <property type="entry name" value="Glyco_hydro_7"/>
    <property type="match status" value="1"/>
</dbReference>
<evidence type="ECO:0000256" key="4">
    <source>
        <dbReference type="ARBA" id="ARBA00022801"/>
    </source>
</evidence>
<keyword evidence="12" id="KW-1185">Reference proteome</keyword>
<keyword evidence="8 9" id="KW-0624">Polysaccharide degradation</keyword>
<dbReference type="GO" id="GO:0016162">
    <property type="term" value="F:cellulose 1,4-beta-cellobiosidase activity"/>
    <property type="evidence" value="ECO:0007669"/>
    <property type="project" value="UniProtKB-EC"/>
</dbReference>
<evidence type="ECO:0000313" key="12">
    <source>
        <dbReference type="Proteomes" id="UP000054564"/>
    </source>
</evidence>
<dbReference type="InterPro" id="IPR013320">
    <property type="entry name" value="ConA-like_dom_sf"/>
</dbReference>
<name>A0A0L0VR60_9BASI</name>
<protein>
    <recommendedName>
        <fullName evidence="9">Glucanase</fullName>
        <ecNumber evidence="9">3.2.1.-</ecNumber>
    </recommendedName>
</protein>
<keyword evidence="5 9" id="KW-0136">Cellulose degradation</keyword>
<evidence type="ECO:0000256" key="10">
    <source>
        <dbReference type="SAM" id="SignalP"/>
    </source>
</evidence>
<dbReference type="EC" id="3.2.1.-" evidence="9"/>
<dbReference type="PANTHER" id="PTHR33753:SF2">
    <property type="entry name" value="GLYCOSIDE HYDROLASE FAMILY 7 PROTEIN"/>
    <property type="match status" value="1"/>
</dbReference>
<organism evidence="11 12">
    <name type="scientific">Puccinia striiformis f. sp. tritici PST-78</name>
    <dbReference type="NCBI Taxonomy" id="1165861"/>
    <lineage>
        <taxon>Eukaryota</taxon>
        <taxon>Fungi</taxon>
        <taxon>Dikarya</taxon>
        <taxon>Basidiomycota</taxon>
        <taxon>Pucciniomycotina</taxon>
        <taxon>Pucciniomycetes</taxon>
        <taxon>Pucciniales</taxon>
        <taxon>Pucciniaceae</taxon>
        <taxon>Puccinia</taxon>
    </lineage>
</organism>
<gene>
    <name evidence="11" type="ORF">PSTG_04888</name>
</gene>
<dbReference type="PRINTS" id="PR00734">
    <property type="entry name" value="GLHYDRLASE7"/>
</dbReference>
<proteinExistence type="inferred from homology"/>
<dbReference type="InterPro" id="IPR001722">
    <property type="entry name" value="Glyco_hydro_7"/>
</dbReference>
<dbReference type="OrthoDB" id="412382at2759"/>
<dbReference type="SUPFAM" id="SSF49899">
    <property type="entry name" value="Concanavalin A-like lectins/glucanases"/>
    <property type="match status" value="1"/>
</dbReference>
<evidence type="ECO:0000256" key="9">
    <source>
        <dbReference type="RuleBase" id="RU361164"/>
    </source>
</evidence>
<evidence type="ECO:0000256" key="1">
    <source>
        <dbReference type="ARBA" id="ARBA00001641"/>
    </source>
</evidence>
<feature type="chain" id="PRO_5005550373" description="Glucanase" evidence="10">
    <location>
        <begin position="20"/>
        <end position="463"/>
    </location>
</feature>
<evidence type="ECO:0000256" key="7">
    <source>
        <dbReference type="ARBA" id="ARBA00023295"/>
    </source>
</evidence>
<dbReference type="AlphaFoldDB" id="A0A0L0VR60"/>
<sequence>MKTSLWCLFTLQRMQGALAQQVGIHLLQESHPTLKIHVCGSDGLCSDKKMSITLDADIRPLQVLEGMESCISEEERAWNTTVCPNSQKCSEQCSLGGVKYKSVHGISTHDHGLHLKLFTHGKLTESRVFLLANEKHYHTFYLKNQQFSFDVDASEVPCGVDAALYFTSMKADGGLSHENQAGAMYGTGYCDAQCPTSLRFIDGKANLEGTGQTGKQVFESMGACCPELDLWEGNGLLSAYAAHPCVHSNMSICEGEGCTAQGGLCDHSGCAFASQRVAGNAFYGPSKTIDTRYKFTVVTQFHTSTGTAQGELVEIRQFYIQNGTVIRQQSVQPPGYVSSSDSITEKFCENNATASGREFQKKGGLTAMGRAMDQGMVLVMGLWTDEVTNTLGSIQKIPATRKANLRRINGQICPERTRTQPFIQKHHPDASVHFSNIRIEPINSIPVAVADHYPVRNNEHTII</sequence>
<comment type="caution">
    <text evidence="11">The sequence shown here is derived from an EMBL/GenBank/DDBJ whole genome shotgun (WGS) entry which is preliminary data.</text>
</comment>
<dbReference type="EMBL" id="AJIL01000027">
    <property type="protein sequence ID" value="KNF01766.1"/>
    <property type="molecule type" value="Genomic_DNA"/>
</dbReference>